<dbReference type="InterPro" id="IPR003838">
    <property type="entry name" value="ABC3_permease_C"/>
</dbReference>
<dbReference type="PANTHER" id="PTHR30572">
    <property type="entry name" value="MEMBRANE COMPONENT OF TRANSPORTER-RELATED"/>
    <property type="match status" value="1"/>
</dbReference>
<organism evidence="9 10">
    <name type="scientific">Lysobacter antibioticus</name>
    <dbReference type="NCBI Taxonomy" id="84531"/>
    <lineage>
        <taxon>Bacteria</taxon>
        <taxon>Pseudomonadati</taxon>
        <taxon>Pseudomonadota</taxon>
        <taxon>Gammaproteobacteria</taxon>
        <taxon>Lysobacterales</taxon>
        <taxon>Lysobacteraceae</taxon>
        <taxon>Lysobacter</taxon>
    </lineage>
</organism>
<proteinExistence type="predicted"/>
<evidence type="ECO:0000256" key="2">
    <source>
        <dbReference type="ARBA" id="ARBA00022475"/>
    </source>
</evidence>
<keyword evidence="3 6" id="KW-0812">Transmembrane</keyword>
<evidence type="ECO:0000313" key="10">
    <source>
        <dbReference type="Proteomes" id="UP000060787"/>
    </source>
</evidence>
<evidence type="ECO:0000256" key="3">
    <source>
        <dbReference type="ARBA" id="ARBA00022692"/>
    </source>
</evidence>
<feature type="transmembrane region" description="Helical" evidence="6">
    <location>
        <begin position="407"/>
        <end position="428"/>
    </location>
</feature>
<dbReference type="AlphaFoldDB" id="A0A0S2FG61"/>
<feature type="domain" description="ABC3 transporter permease C-terminal" evidence="7">
    <location>
        <begin position="321"/>
        <end position="434"/>
    </location>
</feature>
<dbReference type="KEGG" id="lab:LA76x_4372"/>
<dbReference type="Pfam" id="PF12704">
    <property type="entry name" value="MacB_PCD"/>
    <property type="match status" value="1"/>
</dbReference>
<evidence type="ECO:0000259" key="8">
    <source>
        <dbReference type="Pfam" id="PF12704"/>
    </source>
</evidence>
<evidence type="ECO:0000256" key="5">
    <source>
        <dbReference type="ARBA" id="ARBA00023136"/>
    </source>
</evidence>
<reference evidence="9 10" key="1">
    <citation type="journal article" date="2015" name="BMC Genomics">
        <title>Comparative genomics and metabolic profiling of the genus Lysobacter.</title>
        <authorList>
            <person name="de Bruijn I."/>
            <person name="Cheng X."/>
            <person name="de Jager V."/>
            <person name="Exposito R.G."/>
            <person name="Watrous J."/>
            <person name="Patel N."/>
            <person name="Postma J."/>
            <person name="Dorrestein P.C."/>
            <person name="Kobayashi D."/>
            <person name="Raaijmakers J.M."/>
        </authorList>
    </citation>
    <scope>NUCLEOTIDE SEQUENCE [LARGE SCALE GENOMIC DNA]</scope>
    <source>
        <strain evidence="9 10">76</strain>
    </source>
</reference>
<feature type="domain" description="MacB-like periplasmic core" evidence="8">
    <location>
        <begin position="25"/>
        <end position="229"/>
    </location>
</feature>
<feature type="transmembrane region" description="Helical" evidence="6">
    <location>
        <begin position="319"/>
        <end position="338"/>
    </location>
</feature>
<dbReference type="GO" id="GO:0005886">
    <property type="term" value="C:plasma membrane"/>
    <property type="evidence" value="ECO:0007669"/>
    <property type="project" value="UniProtKB-SubCell"/>
</dbReference>
<keyword evidence="4 6" id="KW-1133">Transmembrane helix</keyword>
<evidence type="ECO:0000256" key="6">
    <source>
        <dbReference type="SAM" id="Phobius"/>
    </source>
</evidence>
<dbReference type="Proteomes" id="UP000060787">
    <property type="component" value="Chromosome"/>
</dbReference>
<dbReference type="PATRIC" id="fig|84531.8.peg.4368"/>
<dbReference type="GO" id="GO:0022857">
    <property type="term" value="F:transmembrane transporter activity"/>
    <property type="evidence" value="ECO:0007669"/>
    <property type="project" value="TreeGrafter"/>
</dbReference>
<dbReference type="EMBL" id="CP011129">
    <property type="protein sequence ID" value="ALN82482.1"/>
    <property type="molecule type" value="Genomic_DNA"/>
</dbReference>
<evidence type="ECO:0000256" key="4">
    <source>
        <dbReference type="ARBA" id="ARBA00022989"/>
    </source>
</evidence>
<feature type="transmembrane region" description="Helical" evidence="6">
    <location>
        <begin position="359"/>
        <end position="387"/>
    </location>
</feature>
<evidence type="ECO:0000259" key="7">
    <source>
        <dbReference type="Pfam" id="PF02687"/>
    </source>
</evidence>
<dbReference type="RefSeq" id="WP_057919202.1">
    <property type="nucleotide sequence ID" value="NZ_CP011129.1"/>
</dbReference>
<sequence length="442" mass="48870">MTGNSQFGYYVQLALRSFKRNKVLTALMVVAIALGIGAAMTTLTVFYVLSGDPLPGRSEHLFHPRMDPRPMAGYTPGDEPHEDMSRFDAETLLREKRGDRQALMSGGDVAIEPRRDGLPPFRQISRFTSTDFFAMFGVPFQYGGPWPAEDDARRARVAVISSTLNEKLFGGGDSVGKSLWIDKSEFRIVGVIRDWHPQPTFYELSGPGGFGEPEALFLPFSTSRDLRMSSQGNIDCWGDNNVDEEGNRSINAKCAWVQYWVELGTPEKVSAYRQYLQNYVAQQRSAGRFERPTAPKLDDLMQWLDFKRVVPADVRLQTWLAFGFLLVCLLNTVGLLLAKFLRRSSEIGVRRALGATRTAIFAQCLVEAGTVGLAGGLLGLLLAQLGLWAVRQQPVSYAALARLDPTMLLVTFLLAVAASVLAGLLPAWRACQVTPAIQLKSQ</sequence>
<accession>A0A0S2FG61</accession>
<dbReference type="InterPro" id="IPR025857">
    <property type="entry name" value="MacB_PCD"/>
</dbReference>
<dbReference type="PANTHER" id="PTHR30572:SF18">
    <property type="entry name" value="ABC-TYPE MACROLIDE FAMILY EXPORT SYSTEM PERMEASE COMPONENT 2"/>
    <property type="match status" value="1"/>
</dbReference>
<name>A0A0S2FG61_LYSAN</name>
<keyword evidence="5 6" id="KW-0472">Membrane</keyword>
<feature type="transmembrane region" description="Helical" evidence="6">
    <location>
        <begin position="23"/>
        <end position="49"/>
    </location>
</feature>
<gene>
    <name evidence="9" type="ORF">LA76x_4372</name>
</gene>
<evidence type="ECO:0000256" key="1">
    <source>
        <dbReference type="ARBA" id="ARBA00004651"/>
    </source>
</evidence>
<dbReference type="STRING" id="84531.LA76x_4372"/>
<evidence type="ECO:0000313" key="9">
    <source>
        <dbReference type="EMBL" id="ALN82482.1"/>
    </source>
</evidence>
<dbReference type="Pfam" id="PF02687">
    <property type="entry name" value="FtsX"/>
    <property type="match status" value="1"/>
</dbReference>
<dbReference type="InterPro" id="IPR050250">
    <property type="entry name" value="Macrolide_Exporter_MacB"/>
</dbReference>
<keyword evidence="10" id="KW-1185">Reference proteome</keyword>
<keyword evidence="2" id="KW-1003">Cell membrane</keyword>
<comment type="subcellular location">
    <subcellularLocation>
        <location evidence="1">Cell membrane</location>
        <topology evidence="1">Multi-pass membrane protein</topology>
    </subcellularLocation>
</comment>
<dbReference type="eggNOG" id="COG0577">
    <property type="taxonomic scope" value="Bacteria"/>
</dbReference>
<protein>
    <submittedName>
        <fullName evidence="9">FtsX-like permease family protein</fullName>
    </submittedName>
</protein>